<dbReference type="SUPFAM" id="SSF53790">
    <property type="entry name" value="Tetrapyrrole methylase"/>
    <property type="match status" value="1"/>
</dbReference>
<dbReference type="PANTHER" id="PTHR46111:SF1">
    <property type="entry name" value="RIBOSOMAL RNA SMALL SUBUNIT METHYLTRANSFERASE I"/>
    <property type="match status" value="1"/>
</dbReference>
<dbReference type="InterPro" id="IPR014777">
    <property type="entry name" value="4pyrrole_Mease_sub1"/>
</dbReference>
<keyword evidence="1 6" id="KW-0963">Cytoplasm</keyword>
<dbReference type="RefSeq" id="WP_132325571.1">
    <property type="nucleotide sequence ID" value="NZ_FWZT01000033.1"/>
</dbReference>
<dbReference type="InterPro" id="IPR035996">
    <property type="entry name" value="4pyrrol_Methylase_sf"/>
</dbReference>
<dbReference type="OrthoDB" id="9809084at2"/>
<protein>
    <recommendedName>
        <fullName evidence="6">Ribosomal RNA small subunit methyltransferase I</fullName>
        <ecNumber evidence="6">2.1.1.198</ecNumber>
    </recommendedName>
    <alternativeName>
        <fullName evidence="6">16S rRNA 2'-O-ribose C1402 methyltransferase</fullName>
    </alternativeName>
    <alternativeName>
        <fullName evidence="6">rRNA (cytidine-2'-O-)-methyltransferase RsmI</fullName>
    </alternativeName>
</protein>
<dbReference type="Gene3D" id="3.40.1010.10">
    <property type="entry name" value="Cobalt-precorrin-4 Transmethylase, Domain 1"/>
    <property type="match status" value="1"/>
</dbReference>
<name>A0A1Y6CUU2_9BACT</name>
<comment type="function">
    <text evidence="6">Catalyzes the 2'-O-methylation of the ribose of cytidine 1402 (C1402) in 16S rRNA.</text>
</comment>
<evidence type="ECO:0000313" key="8">
    <source>
        <dbReference type="EMBL" id="SMF78785.1"/>
    </source>
</evidence>
<keyword evidence="9" id="KW-1185">Reference proteome</keyword>
<dbReference type="Gene3D" id="3.30.950.10">
    <property type="entry name" value="Methyltransferase, Cobalt-precorrin-4 Transmethylase, Domain 2"/>
    <property type="match status" value="1"/>
</dbReference>
<gene>
    <name evidence="6" type="primary">rsmI</name>
    <name evidence="8" type="ORF">SAMN06296036_1333</name>
</gene>
<evidence type="ECO:0000313" key="9">
    <source>
        <dbReference type="Proteomes" id="UP000192907"/>
    </source>
</evidence>
<evidence type="ECO:0000259" key="7">
    <source>
        <dbReference type="Pfam" id="PF00590"/>
    </source>
</evidence>
<dbReference type="GO" id="GO:0005737">
    <property type="term" value="C:cytoplasm"/>
    <property type="evidence" value="ECO:0007669"/>
    <property type="project" value="UniProtKB-SubCell"/>
</dbReference>
<dbReference type="STRING" id="1513793.SAMN06296036_1333"/>
<dbReference type="NCBIfam" id="TIGR00096">
    <property type="entry name" value="16S rRNA (cytidine(1402)-2'-O)-methyltransferase"/>
    <property type="match status" value="1"/>
</dbReference>
<keyword evidence="3 6" id="KW-0489">Methyltransferase</keyword>
<evidence type="ECO:0000256" key="1">
    <source>
        <dbReference type="ARBA" id="ARBA00022490"/>
    </source>
</evidence>
<dbReference type="PIRSF" id="PIRSF005917">
    <property type="entry name" value="MTase_YraL"/>
    <property type="match status" value="1"/>
</dbReference>
<keyword evidence="2 6" id="KW-0698">rRNA processing</keyword>
<dbReference type="CDD" id="cd11648">
    <property type="entry name" value="RsmI"/>
    <property type="match status" value="1"/>
</dbReference>
<dbReference type="EC" id="2.1.1.198" evidence="6"/>
<accession>A0A1Y6CUU2</accession>
<comment type="subcellular location">
    <subcellularLocation>
        <location evidence="6">Cytoplasm</location>
    </subcellularLocation>
</comment>
<evidence type="ECO:0000256" key="5">
    <source>
        <dbReference type="ARBA" id="ARBA00022691"/>
    </source>
</evidence>
<keyword evidence="5 6" id="KW-0949">S-adenosyl-L-methionine</keyword>
<dbReference type="GO" id="GO:0070677">
    <property type="term" value="F:rRNA (cytosine-2'-O-)-methyltransferase activity"/>
    <property type="evidence" value="ECO:0007669"/>
    <property type="project" value="UniProtKB-UniRule"/>
</dbReference>
<dbReference type="EMBL" id="FWZT01000033">
    <property type="protein sequence ID" value="SMF78785.1"/>
    <property type="molecule type" value="Genomic_DNA"/>
</dbReference>
<dbReference type="Proteomes" id="UP000192907">
    <property type="component" value="Unassembled WGS sequence"/>
</dbReference>
<evidence type="ECO:0000256" key="3">
    <source>
        <dbReference type="ARBA" id="ARBA00022603"/>
    </source>
</evidence>
<dbReference type="PROSITE" id="PS01296">
    <property type="entry name" value="RSMI"/>
    <property type="match status" value="1"/>
</dbReference>
<reference evidence="9" key="1">
    <citation type="submission" date="2017-04" db="EMBL/GenBank/DDBJ databases">
        <authorList>
            <person name="Varghese N."/>
            <person name="Submissions S."/>
        </authorList>
    </citation>
    <scope>NUCLEOTIDE SEQUENCE [LARGE SCALE GENOMIC DNA]</scope>
    <source>
        <strain evidence="9">RKEM611</strain>
    </source>
</reference>
<dbReference type="Pfam" id="PF00590">
    <property type="entry name" value="TP_methylase"/>
    <property type="match status" value="1"/>
</dbReference>
<dbReference type="PANTHER" id="PTHR46111">
    <property type="entry name" value="RIBOSOMAL RNA SMALL SUBUNIT METHYLTRANSFERASE I"/>
    <property type="match status" value="1"/>
</dbReference>
<dbReference type="InterPro" id="IPR008189">
    <property type="entry name" value="rRNA_ssu_MeTfrase_I"/>
</dbReference>
<sequence>MPEPTLFVVATPIGNLDDLSLRAKKVLEHVDIVAAEDTRRAKQLMSHIGIEKKELISYYDHVEASKAPQFIARIKENSLQMALISDAGTPCVSDPGFRLVAEAHQCGVRVVPIPGASALTSLVSASGLPSDRFQFVGFLPHKESALQGEVESWQGYSGSVIFYDSTRRLKKSLGFIKRFHGSAQIAIGREITKLHEEIHCLTIDDALLWCERHESLKGEVAVMVANLGAADAGETMDLSRLEDQLKAELDAGKRFKEILKQYKDCGLPRQDLYQLLITIKEKKS</sequence>
<comment type="catalytic activity">
    <reaction evidence="6">
        <text>cytidine(1402) in 16S rRNA + S-adenosyl-L-methionine = 2'-O-methylcytidine(1402) in 16S rRNA + S-adenosyl-L-homocysteine + H(+)</text>
        <dbReference type="Rhea" id="RHEA:42924"/>
        <dbReference type="Rhea" id="RHEA-COMP:10285"/>
        <dbReference type="Rhea" id="RHEA-COMP:10286"/>
        <dbReference type="ChEBI" id="CHEBI:15378"/>
        <dbReference type="ChEBI" id="CHEBI:57856"/>
        <dbReference type="ChEBI" id="CHEBI:59789"/>
        <dbReference type="ChEBI" id="CHEBI:74495"/>
        <dbReference type="ChEBI" id="CHEBI:82748"/>
        <dbReference type="EC" id="2.1.1.198"/>
    </reaction>
</comment>
<comment type="similarity">
    <text evidence="6">Belongs to the methyltransferase superfamily. RsmI family.</text>
</comment>
<evidence type="ECO:0000256" key="6">
    <source>
        <dbReference type="HAMAP-Rule" id="MF_01877"/>
    </source>
</evidence>
<dbReference type="InterPro" id="IPR018063">
    <property type="entry name" value="SAM_MeTrfase_RsmI_CS"/>
</dbReference>
<evidence type="ECO:0000256" key="4">
    <source>
        <dbReference type="ARBA" id="ARBA00022679"/>
    </source>
</evidence>
<proteinExistence type="inferred from homology"/>
<dbReference type="HAMAP" id="MF_01877">
    <property type="entry name" value="16SrRNA_methyltr_I"/>
    <property type="match status" value="1"/>
</dbReference>
<evidence type="ECO:0000256" key="2">
    <source>
        <dbReference type="ARBA" id="ARBA00022552"/>
    </source>
</evidence>
<dbReference type="AlphaFoldDB" id="A0A1Y6CUU2"/>
<dbReference type="InterPro" id="IPR000878">
    <property type="entry name" value="4pyrrol_Mease"/>
</dbReference>
<feature type="domain" description="Tetrapyrrole methylase" evidence="7">
    <location>
        <begin position="5"/>
        <end position="204"/>
    </location>
</feature>
<dbReference type="InterPro" id="IPR014776">
    <property type="entry name" value="4pyrrole_Mease_sub2"/>
</dbReference>
<dbReference type="FunFam" id="3.40.1010.10:FF:000007">
    <property type="entry name" value="Ribosomal RNA small subunit methyltransferase I"/>
    <property type="match status" value="1"/>
</dbReference>
<organism evidence="8 9">
    <name type="scientific">Pseudobacteriovorax antillogorgiicola</name>
    <dbReference type="NCBI Taxonomy" id="1513793"/>
    <lineage>
        <taxon>Bacteria</taxon>
        <taxon>Pseudomonadati</taxon>
        <taxon>Bdellovibrionota</taxon>
        <taxon>Oligoflexia</taxon>
        <taxon>Oligoflexales</taxon>
        <taxon>Pseudobacteriovoracaceae</taxon>
        <taxon>Pseudobacteriovorax</taxon>
    </lineage>
</organism>
<keyword evidence="4 6" id="KW-0808">Transferase</keyword>